<gene>
    <name evidence="1" type="ORF">M408DRAFT_24817</name>
</gene>
<evidence type="ECO:0000313" key="2">
    <source>
        <dbReference type="Proteomes" id="UP000054097"/>
    </source>
</evidence>
<reference evidence="2" key="2">
    <citation type="submission" date="2015-01" db="EMBL/GenBank/DDBJ databases">
        <title>Evolutionary Origins and Diversification of the Mycorrhizal Mutualists.</title>
        <authorList>
            <consortium name="DOE Joint Genome Institute"/>
            <consortium name="Mycorrhizal Genomics Consortium"/>
            <person name="Kohler A."/>
            <person name="Kuo A."/>
            <person name="Nagy L.G."/>
            <person name="Floudas D."/>
            <person name="Copeland A."/>
            <person name="Barry K.W."/>
            <person name="Cichocki N."/>
            <person name="Veneault-Fourrey C."/>
            <person name="LaButti K."/>
            <person name="Lindquist E.A."/>
            <person name="Lipzen A."/>
            <person name="Lundell T."/>
            <person name="Morin E."/>
            <person name="Murat C."/>
            <person name="Riley R."/>
            <person name="Ohm R."/>
            <person name="Sun H."/>
            <person name="Tunlid A."/>
            <person name="Henrissat B."/>
            <person name="Grigoriev I.V."/>
            <person name="Hibbett D.S."/>
            <person name="Martin F."/>
        </authorList>
    </citation>
    <scope>NUCLEOTIDE SEQUENCE [LARGE SCALE GENOMIC DNA]</scope>
    <source>
        <strain evidence="2">MAFF 305830</strain>
    </source>
</reference>
<dbReference type="InterPro" id="IPR032675">
    <property type="entry name" value="LRR_dom_sf"/>
</dbReference>
<proteinExistence type="predicted"/>
<keyword evidence="2" id="KW-1185">Reference proteome</keyword>
<dbReference type="EMBL" id="KN824301">
    <property type="protein sequence ID" value="KIM27065.1"/>
    <property type="molecule type" value="Genomic_DNA"/>
</dbReference>
<accession>A0A0C3AR97</accession>
<dbReference type="SUPFAM" id="SSF52047">
    <property type="entry name" value="RNI-like"/>
    <property type="match status" value="1"/>
</dbReference>
<name>A0A0C3AR97_SERVB</name>
<reference evidence="1 2" key="1">
    <citation type="submission" date="2014-04" db="EMBL/GenBank/DDBJ databases">
        <authorList>
            <consortium name="DOE Joint Genome Institute"/>
            <person name="Kuo A."/>
            <person name="Zuccaro A."/>
            <person name="Kohler A."/>
            <person name="Nagy L.G."/>
            <person name="Floudas D."/>
            <person name="Copeland A."/>
            <person name="Barry K.W."/>
            <person name="Cichocki N."/>
            <person name="Veneault-Fourrey C."/>
            <person name="LaButti K."/>
            <person name="Lindquist E.A."/>
            <person name="Lipzen A."/>
            <person name="Lundell T."/>
            <person name="Morin E."/>
            <person name="Murat C."/>
            <person name="Sun H."/>
            <person name="Tunlid A."/>
            <person name="Henrissat B."/>
            <person name="Grigoriev I.V."/>
            <person name="Hibbett D.S."/>
            <person name="Martin F."/>
            <person name="Nordberg H.P."/>
            <person name="Cantor M.N."/>
            <person name="Hua S.X."/>
        </authorList>
    </citation>
    <scope>NUCLEOTIDE SEQUENCE [LARGE SCALE GENOMIC DNA]</scope>
    <source>
        <strain evidence="1 2">MAFF 305830</strain>
    </source>
</reference>
<dbReference type="Gene3D" id="3.80.10.10">
    <property type="entry name" value="Ribonuclease Inhibitor"/>
    <property type="match status" value="1"/>
</dbReference>
<organism evidence="1 2">
    <name type="scientific">Serendipita vermifera MAFF 305830</name>
    <dbReference type="NCBI Taxonomy" id="933852"/>
    <lineage>
        <taxon>Eukaryota</taxon>
        <taxon>Fungi</taxon>
        <taxon>Dikarya</taxon>
        <taxon>Basidiomycota</taxon>
        <taxon>Agaricomycotina</taxon>
        <taxon>Agaricomycetes</taxon>
        <taxon>Sebacinales</taxon>
        <taxon>Serendipitaceae</taxon>
        <taxon>Serendipita</taxon>
    </lineage>
</organism>
<dbReference type="HOGENOM" id="CLU_045728_1_0_1"/>
<sequence length="444" mass="51053">MNEHLPCDILYEIFDQYQTQEDDFHPLETLLLVCKFWATAALSNLPLWGRLKIRLGHKCTMDMWETRLPLRLMRSGDVAPIEIDISNALVDEYGPRLNAGFYPKDCLGYKGNGLSFWPCCCNSSHDHHINWLVHQLAGKDGKRHERWKKFSFLSESRWFTDNGPASAARGIFTVLSGPTRSLTSVTLQKVGVSSEVSAYDILFSNAPGLRQISITECNIPRFAPFKQANRIYLKEAAHWSTNLINLEEAGNLEELTIWDQQIAFPTNLPRLRHLVLIGRWFPSNFDQTSMPHLSHLSLDFSHLFFCHELAVCPSFPFQQIRELTILFARPDIGDHRPLVQTTREILRCTTQLSSIVATSPFFSLLVKGMWEARREVDSQKEQYHSNYWMWERRPTLISTSIGPLGELSGDEDANRLEVLAQEWGLFSPEISWETLINCLAYSYK</sequence>
<dbReference type="Proteomes" id="UP000054097">
    <property type="component" value="Unassembled WGS sequence"/>
</dbReference>
<evidence type="ECO:0000313" key="1">
    <source>
        <dbReference type="EMBL" id="KIM27065.1"/>
    </source>
</evidence>
<protein>
    <submittedName>
        <fullName evidence="1">Uncharacterized protein</fullName>
    </submittedName>
</protein>
<dbReference type="AlphaFoldDB" id="A0A0C3AR97"/>
<dbReference type="OrthoDB" id="3038759at2759"/>